<dbReference type="RefSeq" id="XP_003057180.1">
    <property type="nucleotide sequence ID" value="XM_003057134.1"/>
</dbReference>
<dbReference type="STRING" id="564608.C1MNW1"/>
<dbReference type="GO" id="GO:0000118">
    <property type="term" value="C:histone deacetylase complex"/>
    <property type="evidence" value="ECO:0007669"/>
    <property type="project" value="TreeGrafter"/>
</dbReference>
<dbReference type="Pfam" id="PF00850">
    <property type="entry name" value="Hist_deacetyl"/>
    <property type="match status" value="1"/>
</dbReference>
<name>C1MNW1_MICPC</name>
<dbReference type="EMBL" id="GG663737">
    <property type="protein sequence ID" value="EEH58825.1"/>
    <property type="molecule type" value="Genomic_DNA"/>
</dbReference>
<dbReference type="SUPFAM" id="SSF52768">
    <property type="entry name" value="Arginase/deacetylase"/>
    <property type="match status" value="1"/>
</dbReference>
<proteinExistence type="predicted"/>
<protein>
    <submittedName>
        <fullName evidence="2">Histone deacetylase</fullName>
    </submittedName>
</protein>
<sequence>MDHERVGHPECNARVPAILAALDAARITARDRPGELVLLEDFAPATAEQIMEVHTKNFVQGLDILAKTRAPCDVDTAPTYVTPGSYDAAMRGCGAAIALVDAVVASAKARAGEEGGPENGGLAATGFGLCRPPGHHATPRAAMGFCLFGTVSAAARHAQRAHGLQRVLIFDFDVHHGNGTNDIFRDDPDVLFVSTHEDGSYPGTGKLSDVGDGDGAGASINIPLPPGSGDAAALAAFDEIVAPAALRFKPDIVLVSAGYDAHWRDALAGLNFRTGTYHRLSTRIKALANELCGGKCVFLLEGGYDLVGLSEGVVDSFRGLLGDASGEPGGRAEAVPGLGDEPEDKVRAVLREAKALHQL</sequence>
<dbReference type="GeneID" id="9682164"/>
<keyword evidence="3" id="KW-1185">Reference proteome</keyword>
<dbReference type="OMA" id="CTSPAMG"/>
<dbReference type="GO" id="GO:0005737">
    <property type="term" value="C:cytoplasm"/>
    <property type="evidence" value="ECO:0007669"/>
    <property type="project" value="TreeGrafter"/>
</dbReference>
<dbReference type="KEGG" id="mpp:MICPUCDRAFT_44039"/>
<dbReference type="InterPro" id="IPR023801">
    <property type="entry name" value="His_deacetylse_dom"/>
</dbReference>
<dbReference type="PANTHER" id="PTHR10625">
    <property type="entry name" value="HISTONE DEACETYLASE HDAC1-RELATED"/>
    <property type="match status" value="1"/>
</dbReference>
<dbReference type="eggNOG" id="KOG1343">
    <property type="taxonomic scope" value="Eukaryota"/>
</dbReference>
<dbReference type="InterPro" id="IPR037138">
    <property type="entry name" value="His_deacetylse_dom_sf"/>
</dbReference>
<dbReference type="InterPro" id="IPR023696">
    <property type="entry name" value="Ureohydrolase_dom_sf"/>
</dbReference>
<dbReference type="Gene3D" id="3.40.800.20">
    <property type="entry name" value="Histone deacetylase domain"/>
    <property type="match status" value="1"/>
</dbReference>
<dbReference type="CDD" id="cd09992">
    <property type="entry name" value="HDAC_classII"/>
    <property type="match status" value="1"/>
</dbReference>
<reference evidence="2 3" key="1">
    <citation type="journal article" date="2009" name="Science">
        <title>Green evolution and dynamic adaptations revealed by genomes of the marine picoeukaryotes Micromonas.</title>
        <authorList>
            <person name="Worden A.Z."/>
            <person name="Lee J.H."/>
            <person name="Mock T."/>
            <person name="Rouze P."/>
            <person name="Simmons M.P."/>
            <person name="Aerts A.L."/>
            <person name="Allen A.E."/>
            <person name="Cuvelier M.L."/>
            <person name="Derelle E."/>
            <person name="Everett M.V."/>
            <person name="Foulon E."/>
            <person name="Grimwood J."/>
            <person name="Gundlach H."/>
            <person name="Henrissat B."/>
            <person name="Napoli C."/>
            <person name="McDonald S.M."/>
            <person name="Parker M.S."/>
            <person name="Rombauts S."/>
            <person name="Salamov A."/>
            <person name="Von Dassow P."/>
            <person name="Badger J.H."/>
            <person name="Coutinho P.M."/>
            <person name="Demir E."/>
            <person name="Dubchak I."/>
            <person name="Gentemann C."/>
            <person name="Eikrem W."/>
            <person name="Gready J.E."/>
            <person name="John U."/>
            <person name="Lanier W."/>
            <person name="Lindquist E.A."/>
            <person name="Lucas S."/>
            <person name="Mayer K.F."/>
            <person name="Moreau H."/>
            <person name="Not F."/>
            <person name="Otillar R."/>
            <person name="Panaud O."/>
            <person name="Pangilinan J."/>
            <person name="Paulsen I."/>
            <person name="Piegu B."/>
            <person name="Poliakov A."/>
            <person name="Robbens S."/>
            <person name="Schmutz J."/>
            <person name="Toulza E."/>
            <person name="Wyss T."/>
            <person name="Zelensky A."/>
            <person name="Zhou K."/>
            <person name="Armbrust E.V."/>
            <person name="Bhattacharya D."/>
            <person name="Goodenough U.W."/>
            <person name="Van de Peer Y."/>
            <person name="Grigoriev I.V."/>
        </authorList>
    </citation>
    <scope>NUCLEOTIDE SEQUENCE [LARGE SCALE GENOMIC DNA]</scope>
    <source>
        <strain evidence="2 3">CCMP1545</strain>
    </source>
</reference>
<gene>
    <name evidence="2" type="ORF">MICPUCDRAFT_44039</name>
</gene>
<dbReference type="PRINTS" id="PR01270">
    <property type="entry name" value="HDASUPER"/>
</dbReference>
<dbReference type="Proteomes" id="UP000001876">
    <property type="component" value="Unassembled WGS sequence"/>
</dbReference>
<dbReference type="GO" id="GO:0004407">
    <property type="term" value="F:histone deacetylase activity"/>
    <property type="evidence" value="ECO:0007669"/>
    <property type="project" value="TreeGrafter"/>
</dbReference>
<accession>C1MNW1</accession>
<dbReference type="PANTHER" id="PTHR10625:SF11">
    <property type="entry name" value="HISTONE DEACETYLASE 14, CHLOROPLASTIC"/>
    <property type="match status" value="1"/>
</dbReference>
<evidence type="ECO:0000313" key="3">
    <source>
        <dbReference type="Proteomes" id="UP000001876"/>
    </source>
</evidence>
<organism evidence="3">
    <name type="scientific">Micromonas pusilla (strain CCMP1545)</name>
    <name type="common">Picoplanktonic green alga</name>
    <dbReference type="NCBI Taxonomy" id="564608"/>
    <lineage>
        <taxon>Eukaryota</taxon>
        <taxon>Viridiplantae</taxon>
        <taxon>Chlorophyta</taxon>
        <taxon>Mamiellophyceae</taxon>
        <taxon>Mamiellales</taxon>
        <taxon>Mamiellaceae</taxon>
        <taxon>Micromonas</taxon>
    </lineage>
</organism>
<evidence type="ECO:0000313" key="2">
    <source>
        <dbReference type="EMBL" id="EEH58825.1"/>
    </source>
</evidence>
<feature type="domain" description="Histone deacetylase" evidence="1">
    <location>
        <begin position="8"/>
        <end position="317"/>
    </location>
</feature>
<dbReference type="OrthoDB" id="424012at2759"/>
<evidence type="ECO:0000259" key="1">
    <source>
        <dbReference type="Pfam" id="PF00850"/>
    </source>
</evidence>
<dbReference type="InterPro" id="IPR000286">
    <property type="entry name" value="HDACs"/>
</dbReference>
<dbReference type="GO" id="GO:0040029">
    <property type="term" value="P:epigenetic regulation of gene expression"/>
    <property type="evidence" value="ECO:0007669"/>
    <property type="project" value="TreeGrafter"/>
</dbReference>
<dbReference type="AlphaFoldDB" id="C1MNW1"/>